<reference evidence="2" key="1">
    <citation type="journal article" date="2019" name="Int. J. Syst. Evol. Microbiol.">
        <title>The Global Catalogue of Microorganisms (GCM) 10K type strain sequencing project: providing services to taxonomists for standard genome sequencing and annotation.</title>
        <authorList>
            <consortium name="The Broad Institute Genomics Platform"/>
            <consortium name="The Broad Institute Genome Sequencing Center for Infectious Disease"/>
            <person name="Wu L."/>
            <person name="Ma J."/>
        </authorList>
    </citation>
    <scope>NUCLEOTIDE SEQUENCE [LARGE SCALE GENOMIC DNA]</scope>
    <source>
        <strain evidence="2">DT43</strain>
    </source>
</reference>
<gene>
    <name evidence="1" type="ORF">ACFPH6_04785</name>
</gene>
<dbReference type="RefSeq" id="WP_386337641.1">
    <property type="nucleotide sequence ID" value="NZ_JBHSFG010000010.1"/>
</dbReference>
<name>A0ABV8YJ38_9ACTN</name>
<evidence type="ECO:0000313" key="2">
    <source>
        <dbReference type="Proteomes" id="UP001596012"/>
    </source>
</evidence>
<comment type="caution">
    <text evidence="1">The sequence shown here is derived from an EMBL/GenBank/DDBJ whole genome shotgun (WGS) entry which is preliminary data.</text>
</comment>
<dbReference type="EMBL" id="JBHSFG010000010">
    <property type="protein sequence ID" value="MFC4463883.1"/>
    <property type="molecule type" value="Genomic_DNA"/>
</dbReference>
<proteinExistence type="predicted"/>
<keyword evidence="2" id="KW-1185">Reference proteome</keyword>
<accession>A0ABV8YJ38</accession>
<evidence type="ECO:0000313" key="1">
    <source>
        <dbReference type="EMBL" id="MFC4463883.1"/>
    </source>
</evidence>
<dbReference type="Proteomes" id="UP001596012">
    <property type="component" value="Unassembled WGS sequence"/>
</dbReference>
<protein>
    <submittedName>
        <fullName evidence="1">Uncharacterized protein</fullName>
    </submittedName>
</protein>
<organism evidence="1 2">
    <name type="scientific">Streptomyces xiangluensis</name>
    <dbReference type="NCBI Taxonomy" id="2665720"/>
    <lineage>
        <taxon>Bacteria</taxon>
        <taxon>Bacillati</taxon>
        <taxon>Actinomycetota</taxon>
        <taxon>Actinomycetes</taxon>
        <taxon>Kitasatosporales</taxon>
        <taxon>Streptomycetaceae</taxon>
        <taxon>Streptomyces</taxon>
    </lineage>
</organism>
<sequence length="49" mass="5255">MTHPNGNSDLKGLLGIAAMSVTRNKDCYLSAYYRRASPPAADGSGPWSR</sequence>